<evidence type="ECO:0000313" key="2">
    <source>
        <dbReference type="EMBL" id="ABL73184.1"/>
    </source>
</evidence>
<proteinExistence type="predicted"/>
<evidence type="ECO:0000256" key="1">
    <source>
        <dbReference type="SAM" id="MobiDB-lite"/>
    </source>
</evidence>
<evidence type="ECO:0000313" key="3">
    <source>
        <dbReference type="Proteomes" id="UP000000361"/>
    </source>
</evidence>
<sequence>MRCGHSCDPRVSHAKIQCDASRPTRKASRLMRPVQGVPKSRAHGSAGEGPAPTAMTGFPASSSPRMEMNDERLPPEGESLEWPGPDVWGILDDKIDRHWERAMTLRIADLRQQVEIPGRRSIGWSMSPVRDGPSAGPAPLTG</sequence>
<keyword evidence="2" id="KW-0614">Plasmid</keyword>
<feature type="region of interest" description="Disordered" evidence="1">
    <location>
        <begin position="122"/>
        <end position="142"/>
    </location>
</feature>
<dbReference type="EMBL" id="CP000491">
    <property type="protein sequence ID" value="ABL73184.1"/>
    <property type="molecule type" value="Genomic_DNA"/>
</dbReference>
<dbReference type="AlphaFoldDB" id="A1BCE0"/>
<gene>
    <name evidence="2" type="ordered locus">Pden_5124</name>
</gene>
<dbReference type="EnsemblBacteria" id="ABL73184">
    <property type="protein sequence ID" value="ABL73184"/>
    <property type="gene ID" value="Pden_5124"/>
</dbReference>
<dbReference type="KEGG" id="pde:Pden_5124"/>
<feature type="region of interest" description="Disordered" evidence="1">
    <location>
        <begin position="18"/>
        <end position="87"/>
    </location>
</feature>
<keyword evidence="3" id="KW-1185">Reference proteome</keyword>
<reference evidence="3" key="1">
    <citation type="submission" date="2006-12" db="EMBL/GenBank/DDBJ databases">
        <title>Complete sequence of plasmid 1 of Paracoccus denitrificans PD1222.</title>
        <authorList>
            <person name="Copeland A."/>
            <person name="Lucas S."/>
            <person name="Lapidus A."/>
            <person name="Barry K."/>
            <person name="Detter J.C."/>
            <person name="Glavina del Rio T."/>
            <person name="Hammon N."/>
            <person name="Israni S."/>
            <person name="Dalin E."/>
            <person name="Tice H."/>
            <person name="Pitluck S."/>
            <person name="Munk A.C."/>
            <person name="Brettin T."/>
            <person name="Bruce D."/>
            <person name="Han C."/>
            <person name="Tapia R."/>
            <person name="Gilna P."/>
            <person name="Schmutz J."/>
            <person name="Larimer F."/>
            <person name="Land M."/>
            <person name="Hauser L."/>
            <person name="Kyrpides N."/>
            <person name="Lykidis A."/>
            <person name="Spiro S."/>
            <person name="Richardson D.J."/>
            <person name="Moir J.W.B."/>
            <person name="Ferguson S.J."/>
            <person name="van Spanning R.J.M."/>
            <person name="Richardson P."/>
        </authorList>
    </citation>
    <scope>NUCLEOTIDE SEQUENCE [LARGE SCALE GENOMIC DNA]</scope>
    <source>
        <strain evidence="3">Pd 1222</strain>
        <plasmid evidence="3">pPD1222</plasmid>
    </source>
</reference>
<dbReference type="Proteomes" id="UP000000361">
    <property type="component" value="Chromosome 1"/>
</dbReference>
<geneLocation type="plasmid" evidence="3">
    <name>pPD1222</name>
</geneLocation>
<dbReference type="HOGENOM" id="CLU_1813944_0_0_5"/>
<name>A1BCE0_PARDP</name>
<protein>
    <submittedName>
        <fullName evidence="2">Uncharacterized protein</fullName>
    </submittedName>
</protein>
<organism evidence="2 3">
    <name type="scientific">Paracoccus denitrificans (strain Pd 1222)</name>
    <dbReference type="NCBI Taxonomy" id="318586"/>
    <lineage>
        <taxon>Bacteria</taxon>
        <taxon>Pseudomonadati</taxon>
        <taxon>Pseudomonadota</taxon>
        <taxon>Alphaproteobacteria</taxon>
        <taxon>Rhodobacterales</taxon>
        <taxon>Paracoccaceae</taxon>
        <taxon>Paracoccus</taxon>
    </lineage>
</organism>
<accession>A1BCE0</accession>